<feature type="non-terminal residue" evidence="1">
    <location>
        <position position="1"/>
    </location>
</feature>
<proteinExistence type="predicted"/>
<keyword evidence="2" id="KW-1185">Reference proteome</keyword>
<name>A0ACA9Q837_9GLOM</name>
<organism evidence="1 2">
    <name type="scientific">Dentiscutata heterogama</name>
    <dbReference type="NCBI Taxonomy" id="1316150"/>
    <lineage>
        <taxon>Eukaryota</taxon>
        <taxon>Fungi</taxon>
        <taxon>Fungi incertae sedis</taxon>
        <taxon>Mucoromycota</taxon>
        <taxon>Glomeromycotina</taxon>
        <taxon>Glomeromycetes</taxon>
        <taxon>Diversisporales</taxon>
        <taxon>Gigasporaceae</taxon>
        <taxon>Dentiscutata</taxon>
    </lineage>
</organism>
<comment type="caution">
    <text evidence="1">The sequence shown here is derived from an EMBL/GenBank/DDBJ whole genome shotgun (WGS) entry which is preliminary data.</text>
</comment>
<reference evidence="1" key="1">
    <citation type="submission" date="2021-06" db="EMBL/GenBank/DDBJ databases">
        <authorList>
            <person name="Kallberg Y."/>
            <person name="Tangrot J."/>
            <person name="Rosling A."/>
        </authorList>
    </citation>
    <scope>NUCLEOTIDE SEQUENCE</scope>
    <source>
        <strain evidence="1">IL203A</strain>
    </source>
</reference>
<sequence>AFVVVGLDSTSISFSGEDNHLDSCILKLKVRKLLALYIVHIFPEELNSKMANFITITAPTTLDDAIFCAKKVEAKEYYGKQTSQQALQQTGSDMETLLKAINGMSIDYPI</sequence>
<gene>
    <name evidence="1" type="ORF">DHETER_LOCUS13564</name>
</gene>
<dbReference type="Proteomes" id="UP000789702">
    <property type="component" value="Unassembled WGS sequence"/>
</dbReference>
<dbReference type="EMBL" id="CAJVPU010037706">
    <property type="protein sequence ID" value="CAG8733127.1"/>
    <property type="molecule type" value="Genomic_DNA"/>
</dbReference>
<accession>A0ACA9Q837</accession>
<evidence type="ECO:0000313" key="1">
    <source>
        <dbReference type="EMBL" id="CAG8733127.1"/>
    </source>
</evidence>
<feature type="non-terminal residue" evidence="1">
    <location>
        <position position="110"/>
    </location>
</feature>
<evidence type="ECO:0000313" key="2">
    <source>
        <dbReference type="Proteomes" id="UP000789702"/>
    </source>
</evidence>
<protein>
    <submittedName>
        <fullName evidence="1">7172_t:CDS:1</fullName>
    </submittedName>
</protein>